<dbReference type="RefSeq" id="XP_025399997.1">
    <property type="nucleotide sequence ID" value="XM_025539097.1"/>
</dbReference>
<organism evidence="1 2">
    <name type="scientific">Aspergillus heteromorphus CBS 117.55</name>
    <dbReference type="NCBI Taxonomy" id="1448321"/>
    <lineage>
        <taxon>Eukaryota</taxon>
        <taxon>Fungi</taxon>
        <taxon>Dikarya</taxon>
        <taxon>Ascomycota</taxon>
        <taxon>Pezizomycotina</taxon>
        <taxon>Eurotiomycetes</taxon>
        <taxon>Eurotiomycetidae</taxon>
        <taxon>Eurotiales</taxon>
        <taxon>Aspergillaceae</taxon>
        <taxon>Aspergillus</taxon>
        <taxon>Aspergillus subgen. Circumdati</taxon>
    </lineage>
</organism>
<reference evidence="1 2" key="1">
    <citation type="submission" date="2016-12" db="EMBL/GenBank/DDBJ databases">
        <title>The genomes of Aspergillus section Nigri reveals drivers in fungal speciation.</title>
        <authorList>
            <consortium name="DOE Joint Genome Institute"/>
            <person name="Vesth T.C."/>
            <person name="Nybo J."/>
            <person name="Theobald S."/>
            <person name="Brandl J."/>
            <person name="Frisvad J.C."/>
            <person name="Nielsen K.F."/>
            <person name="Lyhne E.K."/>
            <person name="Kogle M.E."/>
            <person name="Kuo A."/>
            <person name="Riley R."/>
            <person name="Clum A."/>
            <person name="Nolan M."/>
            <person name="Lipzen A."/>
            <person name="Salamov A."/>
            <person name="Henrissat B."/>
            <person name="Wiebenga A."/>
            <person name="De Vries R.P."/>
            <person name="Grigoriev I.V."/>
            <person name="Mortensen U.H."/>
            <person name="Andersen M.R."/>
            <person name="Baker S.E."/>
        </authorList>
    </citation>
    <scope>NUCLEOTIDE SEQUENCE [LARGE SCALE GENOMIC DNA]</scope>
    <source>
        <strain evidence="1 2">CBS 117.55</strain>
    </source>
</reference>
<gene>
    <name evidence="1" type="ORF">BO70DRAFT_28357</name>
</gene>
<protein>
    <submittedName>
        <fullName evidence="1">Uncharacterized protein</fullName>
    </submittedName>
</protein>
<proteinExistence type="predicted"/>
<dbReference type="GeneID" id="37061334"/>
<dbReference type="EMBL" id="MSFL01000010">
    <property type="protein sequence ID" value="PWY83554.1"/>
    <property type="molecule type" value="Genomic_DNA"/>
</dbReference>
<accession>A0A317WAM4</accession>
<evidence type="ECO:0000313" key="2">
    <source>
        <dbReference type="Proteomes" id="UP000247233"/>
    </source>
</evidence>
<name>A0A317WAM4_9EURO</name>
<comment type="caution">
    <text evidence="1">The sequence shown here is derived from an EMBL/GenBank/DDBJ whole genome shotgun (WGS) entry which is preliminary data.</text>
</comment>
<keyword evidence="2" id="KW-1185">Reference proteome</keyword>
<evidence type="ECO:0000313" key="1">
    <source>
        <dbReference type="EMBL" id="PWY83554.1"/>
    </source>
</evidence>
<dbReference type="VEuPathDB" id="FungiDB:BO70DRAFT_28357"/>
<dbReference type="AlphaFoldDB" id="A0A317WAM4"/>
<sequence length="75" mass="8447">MASAWAACFMYTYVSRGVGQRIDLCMFCCCCCWWCWWCCDYNYSVSVSLGESLYARVAPVRGAGETGAVRWAVSQ</sequence>
<dbReference type="Proteomes" id="UP000247233">
    <property type="component" value="Unassembled WGS sequence"/>
</dbReference>